<sequence length="415" mass="46658">MPTAHADHALIQNMRPDVPPRERADSATQNQPEASNEDDLSLEDYNRQQGWDDNEDNDFEAPATSCASEDSPAFTANMHPGLGTKCSASAAINFPMVPTSLVPSSYLASLPHNRPQGSLVPNSLTQISDSVVDSRHIETARLSQKRPNPDEQREEARRAKKAMHNNNRPRLRNFAHDNELKKAIIKATQLVKVYCITINAYLETDEKEIMLREKFQDALEIQYGDRTQFPFTAEIERFLSDQESTVRSRLKQIVLDAIGSHFGIIRDVSYAAQNKARILALLDYEATKPEPTFHRANPQVDEKLFRHPIIAELVHKAWLLRSFSQQFITALASGKPVSSSRMISLLEGPLRKPWVLLRKKMFKQGLDGCGAVHECRVIPVIEPVSQARLERELADLNAELGAELALGEDTDHDEN</sequence>
<comment type="caution">
    <text evidence="3">The sequence shown here is derived from an EMBL/GenBank/DDBJ whole genome shotgun (WGS) entry which is preliminary data.</text>
</comment>
<evidence type="ECO:0000313" key="4">
    <source>
        <dbReference type="Proteomes" id="UP000092993"/>
    </source>
</evidence>
<dbReference type="InterPro" id="IPR045341">
    <property type="entry name" value="DUF6532"/>
</dbReference>
<accession>A0A1C7MKZ8</accession>
<dbReference type="EMBL" id="LUGG01000002">
    <property type="protein sequence ID" value="OBZ77535.1"/>
    <property type="molecule type" value="Genomic_DNA"/>
</dbReference>
<evidence type="ECO:0000259" key="2">
    <source>
        <dbReference type="Pfam" id="PF20149"/>
    </source>
</evidence>
<dbReference type="AlphaFoldDB" id="A0A1C7MKZ8"/>
<feature type="region of interest" description="Disordered" evidence="1">
    <location>
        <begin position="1"/>
        <end position="72"/>
    </location>
</feature>
<organism evidence="3 4">
    <name type="scientific">Grifola frondosa</name>
    <name type="common">Maitake</name>
    <name type="synonym">Polyporus frondosus</name>
    <dbReference type="NCBI Taxonomy" id="5627"/>
    <lineage>
        <taxon>Eukaryota</taxon>
        <taxon>Fungi</taxon>
        <taxon>Dikarya</taxon>
        <taxon>Basidiomycota</taxon>
        <taxon>Agaricomycotina</taxon>
        <taxon>Agaricomycetes</taxon>
        <taxon>Polyporales</taxon>
        <taxon>Grifolaceae</taxon>
        <taxon>Grifola</taxon>
    </lineage>
</organism>
<protein>
    <recommendedName>
        <fullName evidence="2">DUF6532 domain-containing protein</fullName>
    </recommendedName>
</protein>
<evidence type="ECO:0000256" key="1">
    <source>
        <dbReference type="SAM" id="MobiDB-lite"/>
    </source>
</evidence>
<reference evidence="3 4" key="1">
    <citation type="submission" date="2016-03" db="EMBL/GenBank/DDBJ databases">
        <title>Whole genome sequencing of Grifola frondosa 9006-11.</title>
        <authorList>
            <person name="Min B."/>
            <person name="Park H."/>
            <person name="Kim J.-G."/>
            <person name="Cho H."/>
            <person name="Oh Y.-L."/>
            <person name="Kong W.-S."/>
            <person name="Choi I.-G."/>
        </authorList>
    </citation>
    <scope>NUCLEOTIDE SEQUENCE [LARGE SCALE GENOMIC DNA]</scope>
    <source>
        <strain evidence="3 4">9006-11</strain>
    </source>
</reference>
<keyword evidence="4" id="KW-1185">Reference proteome</keyword>
<proteinExistence type="predicted"/>
<name>A0A1C7MKZ8_GRIFR</name>
<dbReference type="Pfam" id="PF20149">
    <property type="entry name" value="DUF6532"/>
    <property type="match status" value="1"/>
</dbReference>
<feature type="domain" description="DUF6532" evidence="2">
    <location>
        <begin position="187"/>
        <end position="319"/>
    </location>
</feature>
<evidence type="ECO:0000313" key="3">
    <source>
        <dbReference type="EMBL" id="OBZ77535.1"/>
    </source>
</evidence>
<gene>
    <name evidence="3" type="ORF">A0H81_01916</name>
</gene>
<dbReference type="Proteomes" id="UP000092993">
    <property type="component" value="Unassembled WGS sequence"/>
</dbReference>
<dbReference type="OrthoDB" id="2803997at2759"/>